<dbReference type="InterPro" id="IPR036249">
    <property type="entry name" value="Thioredoxin-like_sf"/>
</dbReference>
<evidence type="ECO:0000256" key="1">
    <source>
        <dbReference type="SAM" id="SignalP"/>
    </source>
</evidence>
<dbReference type="OrthoDB" id="9808254at2"/>
<evidence type="ECO:0000313" key="2">
    <source>
        <dbReference type="EMBL" id="KGD67379.1"/>
    </source>
</evidence>
<protein>
    <recommendedName>
        <fullName evidence="4">DUF1223 domain-containing protein</fullName>
    </recommendedName>
</protein>
<comment type="caution">
    <text evidence="2">The sequence shown here is derived from an EMBL/GenBank/DDBJ whole genome shotgun (WGS) entry which is preliminary data.</text>
</comment>
<dbReference type="SUPFAM" id="SSF52833">
    <property type="entry name" value="Thioredoxin-like"/>
    <property type="match status" value="1"/>
</dbReference>
<dbReference type="InterPro" id="IPR010634">
    <property type="entry name" value="DUF1223"/>
</dbReference>
<evidence type="ECO:0000313" key="3">
    <source>
        <dbReference type="Proteomes" id="UP000029554"/>
    </source>
</evidence>
<dbReference type="PANTHER" id="PTHR36057">
    <property type="match status" value="1"/>
</dbReference>
<evidence type="ECO:0008006" key="4">
    <source>
        <dbReference type="Google" id="ProtNLM"/>
    </source>
</evidence>
<keyword evidence="3" id="KW-1185">Reference proteome</keyword>
<dbReference type="RefSeq" id="WP_035128162.1">
    <property type="nucleotide sequence ID" value="NZ_JRHH01000005.1"/>
</dbReference>
<dbReference type="Proteomes" id="UP000029554">
    <property type="component" value="Unassembled WGS sequence"/>
</dbReference>
<accession>A0A095SSN4</accession>
<dbReference type="STRING" id="1453498.LG45_14310"/>
<sequence>MKSIKSNAIIAMIHLFFSVAVFGQKSTKTETNKGFAVLELFTSEGCNSCPPADELMGKIQMEYKDQEVYVIAYHVDYWDHQGWKDIFSKAEYTKRQYDYANWFSLPNVYTPQVIINGKQEFVASNETVVRNAIKKILLKPSVANLDLNATVSSKKLTVNYTVNSNQKNSNLILTVIQKNAKNAVKRGENANKILSHFQIVRHLHTIKLVKNATDKTTISLPDNFNTKDFEVIGFVQNTNTGAIEAVSKIIF</sequence>
<dbReference type="eggNOG" id="COG5429">
    <property type="taxonomic scope" value="Bacteria"/>
</dbReference>
<keyword evidence="1" id="KW-0732">Signal</keyword>
<dbReference type="AlphaFoldDB" id="A0A095SSN4"/>
<name>A0A095SSN4_9FLAO</name>
<dbReference type="EMBL" id="JRHH01000005">
    <property type="protein sequence ID" value="KGD67379.1"/>
    <property type="molecule type" value="Genomic_DNA"/>
</dbReference>
<dbReference type="PANTHER" id="PTHR36057:SF1">
    <property type="entry name" value="LIPOPROTEIN LIPID ATTACHMENT SITE-LIKE PROTEIN, PUTATIVE (DUF1223)-RELATED"/>
    <property type="match status" value="1"/>
</dbReference>
<feature type="signal peptide" evidence="1">
    <location>
        <begin position="1"/>
        <end position="23"/>
    </location>
</feature>
<organism evidence="2 3">
    <name type="scientific">Flavobacterium aquatile LMG 4008 = ATCC 11947</name>
    <dbReference type="NCBI Taxonomy" id="1453498"/>
    <lineage>
        <taxon>Bacteria</taxon>
        <taxon>Pseudomonadati</taxon>
        <taxon>Bacteroidota</taxon>
        <taxon>Flavobacteriia</taxon>
        <taxon>Flavobacteriales</taxon>
        <taxon>Flavobacteriaceae</taxon>
        <taxon>Flavobacterium</taxon>
    </lineage>
</organism>
<feature type="chain" id="PRO_5001911232" description="DUF1223 domain-containing protein" evidence="1">
    <location>
        <begin position="24"/>
        <end position="251"/>
    </location>
</feature>
<reference evidence="2 3" key="1">
    <citation type="submission" date="2014-09" db="EMBL/GenBank/DDBJ databases">
        <title>Whole Genome Shotgun of Flavobacterium aquatile LMG 4008.</title>
        <authorList>
            <person name="Gale A.N."/>
            <person name="Pipes S.E."/>
            <person name="Newman J.D."/>
        </authorList>
    </citation>
    <scope>NUCLEOTIDE SEQUENCE [LARGE SCALE GENOMIC DNA]</scope>
    <source>
        <strain evidence="2 3">LMG 4008</strain>
    </source>
</reference>
<dbReference type="Pfam" id="PF06764">
    <property type="entry name" value="DUF1223"/>
    <property type="match status" value="1"/>
</dbReference>
<proteinExistence type="predicted"/>
<gene>
    <name evidence="2" type="ORF">LG45_14310</name>
</gene>